<feature type="domain" description="EF-hand" evidence="1">
    <location>
        <begin position="17"/>
        <end position="52"/>
    </location>
</feature>
<dbReference type="SUPFAM" id="SSF47473">
    <property type="entry name" value="EF-hand"/>
    <property type="match status" value="1"/>
</dbReference>
<accession>A0ABZ2TPE3</accession>
<dbReference type="RefSeq" id="WP_340932261.1">
    <property type="nucleotide sequence ID" value="NZ_CP150496.1"/>
</dbReference>
<evidence type="ECO:0000313" key="3">
    <source>
        <dbReference type="Proteomes" id="UP001491088"/>
    </source>
</evidence>
<keyword evidence="3" id="KW-1185">Reference proteome</keyword>
<evidence type="ECO:0000313" key="2">
    <source>
        <dbReference type="EMBL" id="WYW55005.1"/>
    </source>
</evidence>
<evidence type="ECO:0000259" key="1">
    <source>
        <dbReference type="PROSITE" id="PS50222"/>
    </source>
</evidence>
<dbReference type="PROSITE" id="PS00018">
    <property type="entry name" value="EF_HAND_1"/>
    <property type="match status" value="1"/>
</dbReference>
<dbReference type="InterPro" id="IPR002048">
    <property type="entry name" value="EF_hand_dom"/>
</dbReference>
<gene>
    <name evidence="2" type="ORF">WG950_10740</name>
</gene>
<reference evidence="2 3" key="1">
    <citation type="submission" date="2024-03" db="EMBL/GenBank/DDBJ databases">
        <authorList>
            <person name="Cao K."/>
        </authorList>
    </citation>
    <scope>NUCLEOTIDE SEQUENCE [LARGE SCALE GENOMIC DNA]</scope>
    <source>
        <strain evidence="2 3">MCCC 1K00696</strain>
    </source>
</reference>
<name>A0ABZ2TPE3_9FLAO</name>
<sequence>MGTKENILRKIRILITNQFDSPEEAFAFFDADGDKELRKSEIKKLLKAAEVSGFLRGVVANELLKGYDKSSDDTISWNEFKVAIAELETDL</sequence>
<dbReference type="SMART" id="SM00054">
    <property type="entry name" value="EFh"/>
    <property type="match status" value="2"/>
</dbReference>
<proteinExistence type="predicted"/>
<dbReference type="InterPro" id="IPR018247">
    <property type="entry name" value="EF_Hand_1_Ca_BS"/>
</dbReference>
<dbReference type="EMBL" id="CP150496">
    <property type="protein sequence ID" value="WYW55005.1"/>
    <property type="molecule type" value="Genomic_DNA"/>
</dbReference>
<dbReference type="Proteomes" id="UP001491088">
    <property type="component" value="Chromosome"/>
</dbReference>
<dbReference type="Pfam" id="PF13499">
    <property type="entry name" value="EF-hand_7"/>
    <property type="match status" value="1"/>
</dbReference>
<dbReference type="InterPro" id="IPR011992">
    <property type="entry name" value="EF-hand-dom_pair"/>
</dbReference>
<protein>
    <submittedName>
        <fullName evidence="2">EF-hand domain-containing protein</fullName>
    </submittedName>
</protein>
<dbReference type="Gene3D" id="1.10.238.10">
    <property type="entry name" value="EF-hand"/>
    <property type="match status" value="1"/>
</dbReference>
<organism evidence="2 3">
    <name type="scientific">Polaribacter marinaquae</name>
    <dbReference type="NCBI Taxonomy" id="1642819"/>
    <lineage>
        <taxon>Bacteria</taxon>
        <taxon>Pseudomonadati</taxon>
        <taxon>Bacteroidota</taxon>
        <taxon>Flavobacteriia</taxon>
        <taxon>Flavobacteriales</taxon>
        <taxon>Flavobacteriaceae</taxon>
    </lineage>
</organism>
<dbReference type="PROSITE" id="PS50222">
    <property type="entry name" value="EF_HAND_2"/>
    <property type="match status" value="1"/>
</dbReference>